<comment type="caution">
    <text evidence="2">The sequence shown here is derived from an EMBL/GenBank/DDBJ whole genome shotgun (WGS) entry which is preliminary data.</text>
</comment>
<protein>
    <submittedName>
        <fullName evidence="2">ABC transporter A family member 7</fullName>
    </submittedName>
</protein>
<keyword evidence="1" id="KW-0472">Membrane</keyword>
<name>A0AAV9DFR2_ACOCL</name>
<keyword evidence="3" id="KW-1185">Reference proteome</keyword>
<proteinExistence type="predicted"/>
<dbReference type="GO" id="GO:0140359">
    <property type="term" value="F:ABC-type transporter activity"/>
    <property type="evidence" value="ECO:0007669"/>
    <property type="project" value="InterPro"/>
</dbReference>
<dbReference type="EMBL" id="JAUJYO010000014">
    <property type="protein sequence ID" value="KAK1298912.1"/>
    <property type="molecule type" value="Genomic_DNA"/>
</dbReference>
<dbReference type="Proteomes" id="UP001180020">
    <property type="component" value="Unassembled WGS sequence"/>
</dbReference>
<dbReference type="InterPro" id="IPR026082">
    <property type="entry name" value="ABCA"/>
</dbReference>
<evidence type="ECO:0000313" key="2">
    <source>
        <dbReference type="EMBL" id="KAK1298912.1"/>
    </source>
</evidence>
<gene>
    <name evidence="2" type="primary">ABCA7</name>
    <name evidence="2" type="ORF">QJS10_CPB14g01263</name>
</gene>
<keyword evidence="1" id="KW-1133">Transmembrane helix</keyword>
<organism evidence="2 3">
    <name type="scientific">Acorus calamus</name>
    <name type="common">Sweet flag</name>
    <dbReference type="NCBI Taxonomy" id="4465"/>
    <lineage>
        <taxon>Eukaryota</taxon>
        <taxon>Viridiplantae</taxon>
        <taxon>Streptophyta</taxon>
        <taxon>Embryophyta</taxon>
        <taxon>Tracheophyta</taxon>
        <taxon>Spermatophyta</taxon>
        <taxon>Magnoliopsida</taxon>
        <taxon>Liliopsida</taxon>
        <taxon>Acoraceae</taxon>
        <taxon>Acorus</taxon>
    </lineage>
</organism>
<evidence type="ECO:0000313" key="3">
    <source>
        <dbReference type="Proteomes" id="UP001180020"/>
    </source>
</evidence>
<reference evidence="2" key="1">
    <citation type="journal article" date="2023" name="Nat. Commun.">
        <title>Diploid and tetraploid genomes of Acorus and the evolution of monocots.</title>
        <authorList>
            <person name="Ma L."/>
            <person name="Liu K.W."/>
            <person name="Li Z."/>
            <person name="Hsiao Y.Y."/>
            <person name="Qi Y."/>
            <person name="Fu T."/>
            <person name="Tang G.D."/>
            <person name="Zhang D."/>
            <person name="Sun W.H."/>
            <person name="Liu D.K."/>
            <person name="Li Y."/>
            <person name="Chen G.Z."/>
            <person name="Liu X.D."/>
            <person name="Liao X.Y."/>
            <person name="Jiang Y.T."/>
            <person name="Yu X."/>
            <person name="Hao Y."/>
            <person name="Huang J."/>
            <person name="Zhao X.W."/>
            <person name="Ke S."/>
            <person name="Chen Y.Y."/>
            <person name="Wu W.L."/>
            <person name="Hsu J.L."/>
            <person name="Lin Y.F."/>
            <person name="Huang M.D."/>
            <person name="Li C.Y."/>
            <person name="Huang L."/>
            <person name="Wang Z.W."/>
            <person name="Zhao X."/>
            <person name="Zhong W.Y."/>
            <person name="Peng D.H."/>
            <person name="Ahmad S."/>
            <person name="Lan S."/>
            <person name="Zhang J.S."/>
            <person name="Tsai W.C."/>
            <person name="Van de Peer Y."/>
            <person name="Liu Z.J."/>
        </authorList>
    </citation>
    <scope>NUCLEOTIDE SEQUENCE</scope>
    <source>
        <strain evidence="2">CP</strain>
    </source>
</reference>
<evidence type="ECO:0000256" key="1">
    <source>
        <dbReference type="SAM" id="Phobius"/>
    </source>
</evidence>
<feature type="transmembrane region" description="Helical" evidence="1">
    <location>
        <begin position="90"/>
        <end position="109"/>
    </location>
</feature>
<dbReference type="GO" id="GO:0016020">
    <property type="term" value="C:membrane"/>
    <property type="evidence" value="ECO:0007669"/>
    <property type="project" value="InterPro"/>
</dbReference>
<sequence length="204" mass="22889">MVEVREIRGCVHVRQVPTNVEAKDSRKGQGVPVVPISRAADNEGVQVAREFWDQVGRKTGLWTSFQTLEELWAIVFAFLSATFFSNVKTATAISYIYVFGSGLLGLFLFKRFIQDVTFPNQVASYGSGIRKHPLWFLRNRCMKSERSLQRPGYDAIVNSEKSDVSQEMTGLTTLTSGTTYVQGLDISNDMDEVYTSMGVCPQHE</sequence>
<dbReference type="PANTHER" id="PTHR19229:SF154">
    <property type="entry name" value="ABC TRANSPORTER A FAMILY MEMBER 3-RELATED"/>
    <property type="match status" value="1"/>
</dbReference>
<reference evidence="2" key="2">
    <citation type="submission" date="2023-06" db="EMBL/GenBank/DDBJ databases">
        <authorList>
            <person name="Ma L."/>
            <person name="Liu K.-W."/>
            <person name="Li Z."/>
            <person name="Hsiao Y.-Y."/>
            <person name="Qi Y."/>
            <person name="Fu T."/>
            <person name="Tang G."/>
            <person name="Zhang D."/>
            <person name="Sun W.-H."/>
            <person name="Liu D.-K."/>
            <person name="Li Y."/>
            <person name="Chen G.-Z."/>
            <person name="Liu X.-D."/>
            <person name="Liao X.-Y."/>
            <person name="Jiang Y.-T."/>
            <person name="Yu X."/>
            <person name="Hao Y."/>
            <person name="Huang J."/>
            <person name="Zhao X.-W."/>
            <person name="Ke S."/>
            <person name="Chen Y.-Y."/>
            <person name="Wu W.-L."/>
            <person name="Hsu J.-L."/>
            <person name="Lin Y.-F."/>
            <person name="Huang M.-D."/>
            <person name="Li C.-Y."/>
            <person name="Huang L."/>
            <person name="Wang Z.-W."/>
            <person name="Zhao X."/>
            <person name="Zhong W.-Y."/>
            <person name="Peng D.-H."/>
            <person name="Ahmad S."/>
            <person name="Lan S."/>
            <person name="Zhang J.-S."/>
            <person name="Tsai W.-C."/>
            <person name="Van De Peer Y."/>
            <person name="Liu Z.-J."/>
        </authorList>
    </citation>
    <scope>NUCLEOTIDE SEQUENCE</scope>
    <source>
        <strain evidence="2">CP</strain>
        <tissue evidence="2">Leaves</tissue>
    </source>
</reference>
<feature type="transmembrane region" description="Helical" evidence="1">
    <location>
        <begin position="67"/>
        <end position="84"/>
    </location>
</feature>
<dbReference type="GO" id="GO:0005319">
    <property type="term" value="F:lipid transporter activity"/>
    <property type="evidence" value="ECO:0007669"/>
    <property type="project" value="TreeGrafter"/>
</dbReference>
<dbReference type="AlphaFoldDB" id="A0AAV9DFR2"/>
<dbReference type="PANTHER" id="PTHR19229">
    <property type="entry name" value="ATP-BINDING CASSETTE TRANSPORTER SUBFAMILY A ABCA"/>
    <property type="match status" value="1"/>
</dbReference>
<keyword evidence="1" id="KW-0812">Transmembrane</keyword>
<accession>A0AAV9DFR2</accession>